<gene>
    <name evidence="1" type="ORF">RAG0_01134</name>
</gene>
<dbReference type="AlphaFoldDB" id="A0A1E1JVV9"/>
<dbReference type="Gene3D" id="3.40.605.10">
    <property type="entry name" value="Aldehyde Dehydrogenase, Chain A, domain 1"/>
    <property type="match status" value="1"/>
</dbReference>
<dbReference type="OrthoDB" id="5596991at2759"/>
<evidence type="ECO:0000313" key="1">
    <source>
        <dbReference type="EMBL" id="CZS89978.1"/>
    </source>
</evidence>
<keyword evidence="2" id="KW-1185">Reference proteome</keyword>
<name>A0A1E1JVV9_9HELO</name>
<accession>A0A1E1JVV9</accession>
<dbReference type="InterPro" id="IPR016162">
    <property type="entry name" value="Ald_DH_N"/>
</dbReference>
<dbReference type="EMBL" id="FJUX01000004">
    <property type="protein sequence ID" value="CZS89978.1"/>
    <property type="molecule type" value="Genomic_DNA"/>
</dbReference>
<evidence type="ECO:0000313" key="2">
    <source>
        <dbReference type="Proteomes" id="UP000178912"/>
    </source>
</evidence>
<sequence>MSFKVSIKHSCRQGVLFIFEFQSVTQCEYLLANGSDNRLRSVGKGLVVIRPTTHTRLYSIISPIAAAISAGNCVCLELEDTMLNMEPVLKRIFSEALDIYTFLTSNTAIQDPSAFLVDQTATTSNAPSNQLSSNSTSRTIAIVYRAADVELAAKSIIDAQFGF</sequence>
<evidence type="ECO:0008006" key="3">
    <source>
        <dbReference type="Google" id="ProtNLM"/>
    </source>
</evidence>
<proteinExistence type="predicted"/>
<dbReference type="Proteomes" id="UP000178912">
    <property type="component" value="Unassembled WGS sequence"/>
</dbReference>
<dbReference type="GO" id="GO:0016491">
    <property type="term" value="F:oxidoreductase activity"/>
    <property type="evidence" value="ECO:0007669"/>
    <property type="project" value="InterPro"/>
</dbReference>
<reference evidence="2" key="1">
    <citation type="submission" date="2016-03" db="EMBL/GenBank/DDBJ databases">
        <authorList>
            <person name="Guldener U."/>
        </authorList>
    </citation>
    <scope>NUCLEOTIDE SEQUENCE [LARGE SCALE GENOMIC DNA]</scope>
    <source>
        <strain evidence="2">04CH-RAC-A.6.1</strain>
    </source>
</reference>
<protein>
    <recommendedName>
        <fullName evidence="3">Aldehyde dehydrogenase domain-containing protein</fullName>
    </recommendedName>
</protein>
<organism evidence="1 2">
    <name type="scientific">Rhynchosporium agropyri</name>
    <dbReference type="NCBI Taxonomy" id="914238"/>
    <lineage>
        <taxon>Eukaryota</taxon>
        <taxon>Fungi</taxon>
        <taxon>Dikarya</taxon>
        <taxon>Ascomycota</taxon>
        <taxon>Pezizomycotina</taxon>
        <taxon>Leotiomycetes</taxon>
        <taxon>Helotiales</taxon>
        <taxon>Ploettnerulaceae</taxon>
        <taxon>Rhynchosporium</taxon>
    </lineage>
</organism>